<organism evidence="3 4">
    <name type="scientific">Cuscuta campestris</name>
    <dbReference type="NCBI Taxonomy" id="132261"/>
    <lineage>
        <taxon>Eukaryota</taxon>
        <taxon>Viridiplantae</taxon>
        <taxon>Streptophyta</taxon>
        <taxon>Embryophyta</taxon>
        <taxon>Tracheophyta</taxon>
        <taxon>Spermatophyta</taxon>
        <taxon>Magnoliopsida</taxon>
        <taxon>eudicotyledons</taxon>
        <taxon>Gunneridae</taxon>
        <taxon>Pentapetalae</taxon>
        <taxon>asterids</taxon>
        <taxon>lamiids</taxon>
        <taxon>Solanales</taxon>
        <taxon>Convolvulaceae</taxon>
        <taxon>Cuscuteae</taxon>
        <taxon>Cuscuta</taxon>
        <taxon>Cuscuta subgen. Grammica</taxon>
        <taxon>Cuscuta sect. Cleistogrammica</taxon>
    </lineage>
</organism>
<reference evidence="3 4" key="1">
    <citation type="submission" date="2018-04" db="EMBL/GenBank/DDBJ databases">
        <authorList>
            <person name="Vogel A."/>
        </authorList>
    </citation>
    <scope>NUCLEOTIDE SEQUENCE [LARGE SCALE GENOMIC DNA]</scope>
</reference>
<keyword evidence="4" id="KW-1185">Reference proteome</keyword>
<accession>A0A484ML62</accession>
<feature type="compositionally biased region" description="Polar residues" evidence="1">
    <location>
        <begin position="2021"/>
        <end position="2034"/>
    </location>
</feature>
<dbReference type="Proteomes" id="UP000595140">
    <property type="component" value="Unassembled WGS sequence"/>
</dbReference>
<dbReference type="SUPFAM" id="SSF56219">
    <property type="entry name" value="DNase I-like"/>
    <property type="match status" value="1"/>
</dbReference>
<evidence type="ECO:0000313" key="3">
    <source>
        <dbReference type="EMBL" id="VFQ88796.1"/>
    </source>
</evidence>
<dbReference type="PANTHER" id="PTHR31286">
    <property type="entry name" value="GLYCINE-RICH CELL WALL STRUCTURAL PROTEIN 1.8-LIKE"/>
    <property type="match status" value="1"/>
</dbReference>
<feature type="compositionally biased region" description="Basic residues" evidence="1">
    <location>
        <begin position="2038"/>
        <end position="2048"/>
    </location>
</feature>
<feature type="compositionally biased region" description="Pro residues" evidence="1">
    <location>
        <begin position="2130"/>
        <end position="2140"/>
    </location>
</feature>
<feature type="region of interest" description="Disordered" evidence="1">
    <location>
        <begin position="2000"/>
        <end position="2074"/>
    </location>
</feature>
<dbReference type="InterPro" id="IPR025558">
    <property type="entry name" value="DUF4283"/>
</dbReference>
<evidence type="ECO:0000256" key="1">
    <source>
        <dbReference type="SAM" id="MobiDB-lite"/>
    </source>
</evidence>
<feature type="region of interest" description="Disordered" evidence="1">
    <location>
        <begin position="1660"/>
        <end position="1713"/>
    </location>
</feature>
<proteinExistence type="predicted"/>
<name>A0A484ML62_9ASTE</name>
<feature type="region of interest" description="Disordered" evidence="1">
    <location>
        <begin position="997"/>
        <end position="1046"/>
    </location>
</feature>
<feature type="compositionally biased region" description="Polar residues" evidence="1">
    <location>
        <begin position="1703"/>
        <end position="1713"/>
    </location>
</feature>
<dbReference type="InterPro" id="IPR040256">
    <property type="entry name" value="At4g02000-like"/>
</dbReference>
<feature type="region of interest" description="Disordered" evidence="1">
    <location>
        <begin position="608"/>
        <end position="634"/>
    </location>
</feature>
<dbReference type="PANTHER" id="PTHR31286:SF168">
    <property type="entry name" value="DUF4283 DOMAIN-CONTAINING PROTEIN"/>
    <property type="match status" value="1"/>
</dbReference>
<dbReference type="InterPro" id="IPR036691">
    <property type="entry name" value="Endo/exonu/phosph_ase_sf"/>
</dbReference>
<dbReference type="Pfam" id="PF14111">
    <property type="entry name" value="DUF4283"/>
    <property type="match status" value="1"/>
</dbReference>
<gene>
    <name evidence="3" type="ORF">CCAM_LOCUS30572</name>
</gene>
<feature type="compositionally biased region" description="Basic residues" evidence="1">
    <location>
        <begin position="280"/>
        <end position="295"/>
    </location>
</feature>
<feature type="domain" description="DUF4283" evidence="2">
    <location>
        <begin position="1802"/>
        <end position="1880"/>
    </location>
</feature>
<sequence>MHRVVKHKINGKKPTVLFNDKGQPYGVAAAEMQCYIGVLARTKAPIWFDTWRQVPVTIKNKIWKFVTLGFDLPSSAQKLVLQSANSKWKQFKSTLTFHDEHVKRVKENKYPHRLSRKGYANLEQEWAKTHSGDESVIDRSVTWVLARKDKEGNFKSDSTKQKAEEIEFLREQVCSGVLTEEGDDDVLTKALGKPEHGGRVRGQGMHVRKAVYFNLPRSKKQKTQTTVDEQVKEGVRELLAEEGENGGQFHSRLLFTFFSNVSWLLPLIPPAAMSSGKAQSGKKIKRKVPRSPKKNGAKEDATKVSSLATDIAMQALEEERAQTASSSSATSPPFVEVVPERAPQVGKTTAQNTPQVLDNMPEPEKAAAKPVTFADLFKGNRDPDQGMTLKHYDFGEGVLHIPDSVIKPVEELWGFCLVGCFTGRFPGLKAVDAIVKSWNVPCKINPHCKGWVILEFETDSDRMAVLGRERDKAYGKEFRLKIPSHGFMFDFAEFTTLPVWVQLHNVPLQLWSEEAIGMLASKVGKPLRTDLVTKQHGKGGFCRVLVEVDFSKRPVTHFEVSCMGKSYTQKVEFEEDPKYCYHCKTWNHGPYHCRALELKAKQDQAELEAKQDHAELEAKHNEATDKPNEHKGHLGKGDLHSVQVLMDALDHFSRVSGLTLNPTKSNIFLAGKYRDSSHALLALASFPRGQLPVRYLGLPLASQRISEKDFAPLFKTVEGYLSKWSTLKLSYAGRLELVRAVIQGVQSFWLQVFPVQKYVLDCITSLCRNFLWGSKLAKVAWVDICKPKTEGGLGLKDITSWNNALLCKLLWNLAAKKDSLWVKWVHNIYIQGSDVWQWQPKKRNSVFLKRLAHVRELLVQKLADCNSNMDMAMQPYCSADGLTNTVASWFNPDEIEEDDKLKYKKANYCRVLINMDLSKTPPLNVPVKFVGGSYNQKVEYEDMPQYCHHCRCFGHDPFNCKVLHEINKKRFSEEQKAKEKARVETLKTIMLTEAKAAAETDNQVKTGKNTEKTDGKEGKENQDKGKGILVGDDGGGNEKIDPNDPSPSFTVFVDKDGFTQGNKWAKLDRVLVNYEWDLLNWDCWAEFKDMEPQSDHCPVVLNLTSPNYQGSKSFKFFNMWLKNERFDDVLTEIWSKRVEGTRQYRLCRKLKLLKQPLKEINRAEYGHISLKALDARNKYRNIMSKLVLDPNNQTLITESEVIRKRANFLQDAEKSFFQKKTKCELLIEGDKCSKFFHNLMKKKTASNGIPFLVTDQGNLTQSLESIAKEFIHYFTQLFGSTAPIQQLDWGVFSEGPSLATMDATQLTKEVEIQEKSNIYLAGQIKGNIQLLLNLVNFPQGRLPVKYLGLPLTSQRATERDFAPLVDIVDANIRRWNTKTLSFAGRSELIKTVIQDHSFGAVNFIKWLGMTSVNLRRKEAWVSETLLLGIRLCWPKIFGTLPPTRKHFGYSGFIQSTSKGEVSRLGSPKRGIHTSSKNLLRRHGQHGDVGKLGKLASMSTIHHIWKLRNAVYFDSKAVNKEATICQIKLACGLVMLTLGDGWLETKLMLDVCPPWTNLHQLFWVLVWAGILTMIPVTNHSSEWPGYMAGVHQIPQAAWDWLEELPDDCMAVVTDCVYHGASNQPCVVEESTTLRRDLGSLLTGFTRNLLFVHRLDYAMGHNKKNKKNKGTKKTTQNSTNFVFDGTPISEAKKRGAVGPGRGKHTASNTGLNSASSSVDLSVTLNSFDTLSIEEMSLSPTRKREDKDTATSTLPQTKTNNPIITSLDTSFHLVDNCSPSEGISLDKVEVGEEVTIPAEGFTSLEEDWGFCLVGCFTGRFPSIKAIEDLMSSWNVQCKLLPHEQGWVIFQFLSDEDRRTVLRNGPYMLFRKTLLLHILPEGFRINFDAFMTVDVWVKFVNVPLQCWNKVAFDCLGSRVGTPVRTDQGTKSRGRVSFCRMLIRVDMSKELPLSFVVNLPDGDKYTQRVVYEGLPKYCYHCKKFGHNLLNCRVLRALHHRKLGDFTPKTSHHFTTKKLPSKEGETPANTYSSRGQTSGETSKRARRRRARHKTVIGDGSEAPGSNTALPKPVAKAPLSKQLDSVDVPKVVDEGMSRLIPANTVPETKQKLKKITKANVDSGDGNKGLDSDAGAPKPVPKPAPKPPTSRQTEDHDGADLHGGKASQRVTPAAATEPIEAMKPKKHKTAKMGGNAPTLKVVDGKKTSLPGEPSVSKPCDQIGNITAVPKEKSVHEGQATTTLETKDDKGKPKRVKDKKPSEPVAAVETHNDTTSSSSSGEAKSPWRVAQDKQKEEWIDRLLKAAMLRVDRNDTKRPKLAPDLLKKKIEKNPSTLLDAYGDVLSTKEYMKVVNAMRASNT</sequence>
<protein>
    <recommendedName>
        <fullName evidence="2">DUF4283 domain-containing protein</fullName>
    </recommendedName>
</protein>
<feature type="region of interest" description="Disordered" evidence="1">
    <location>
        <begin position="273"/>
        <end position="303"/>
    </location>
</feature>
<feature type="compositionally biased region" description="Polar residues" evidence="1">
    <location>
        <begin position="1747"/>
        <end position="1758"/>
    </location>
</feature>
<feature type="compositionally biased region" description="Basic and acidic residues" evidence="1">
    <location>
        <begin position="1008"/>
        <end position="1026"/>
    </location>
</feature>
<dbReference type="EMBL" id="OOIL02003680">
    <property type="protein sequence ID" value="VFQ88796.1"/>
    <property type="molecule type" value="Genomic_DNA"/>
</dbReference>
<feature type="compositionally biased region" description="Basic and acidic residues" evidence="1">
    <location>
        <begin position="2144"/>
        <end position="2155"/>
    </location>
</feature>
<feature type="region of interest" description="Disordered" evidence="1">
    <location>
        <begin position="1733"/>
        <end position="1758"/>
    </location>
</feature>
<evidence type="ECO:0000259" key="2">
    <source>
        <dbReference type="Pfam" id="PF14111"/>
    </source>
</evidence>
<feature type="compositionally biased region" description="Basic residues" evidence="1">
    <location>
        <begin position="1660"/>
        <end position="1670"/>
    </location>
</feature>
<dbReference type="OrthoDB" id="1939300at2759"/>
<feature type="region of interest" description="Disordered" evidence="1">
    <location>
        <begin position="2109"/>
        <end position="2284"/>
    </location>
</feature>
<evidence type="ECO:0000313" key="4">
    <source>
        <dbReference type="Proteomes" id="UP000595140"/>
    </source>
</evidence>